<feature type="non-terminal residue" evidence="1">
    <location>
        <position position="1"/>
    </location>
</feature>
<dbReference type="AlphaFoldDB" id="A0A7C5DBP2"/>
<dbReference type="Gene3D" id="3.10.20.30">
    <property type="match status" value="1"/>
</dbReference>
<reference evidence="1" key="1">
    <citation type="journal article" date="2020" name="mSystems">
        <title>Genome- and Community-Level Interaction Insights into Carbon Utilization and Element Cycling Functions of Hydrothermarchaeota in Hydrothermal Sediment.</title>
        <authorList>
            <person name="Zhou Z."/>
            <person name="Liu Y."/>
            <person name="Xu W."/>
            <person name="Pan J."/>
            <person name="Luo Z.H."/>
            <person name="Li M."/>
        </authorList>
    </citation>
    <scope>NUCLEOTIDE SEQUENCE [LARGE SCALE GENOMIC DNA]</scope>
    <source>
        <strain evidence="1">HyVt-628</strain>
    </source>
</reference>
<evidence type="ECO:0000313" key="1">
    <source>
        <dbReference type="EMBL" id="HHE07470.1"/>
    </source>
</evidence>
<dbReference type="Pfam" id="PF02597">
    <property type="entry name" value="ThiS"/>
    <property type="match status" value="1"/>
</dbReference>
<proteinExistence type="predicted"/>
<dbReference type="InterPro" id="IPR016155">
    <property type="entry name" value="Mopterin_synth/thiamin_S_b"/>
</dbReference>
<sequence length="45" mass="4730">LQQDPELKPWLDNSAVAVNDTLVSGLETPLKDGDKVSLLPPVCGG</sequence>
<dbReference type="Proteomes" id="UP000886059">
    <property type="component" value="Unassembled WGS sequence"/>
</dbReference>
<comment type="caution">
    <text evidence="1">The sequence shown here is derived from an EMBL/GenBank/DDBJ whole genome shotgun (WGS) entry which is preliminary data.</text>
</comment>
<dbReference type="EMBL" id="DRSK01000051">
    <property type="protein sequence ID" value="HHE07470.1"/>
    <property type="molecule type" value="Genomic_DNA"/>
</dbReference>
<gene>
    <name evidence="1" type="ORF">ENL01_00860</name>
</gene>
<dbReference type="InterPro" id="IPR003749">
    <property type="entry name" value="ThiS/MoaD-like"/>
</dbReference>
<dbReference type="SUPFAM" id="SSF54285">
    <property type="entry name" value="MoaD/ThiS"/>
    <property type="match status" value="1"/>
</dbReference>
<organism evidence="1">
    <name type="scientific">Chlorobaculum parvum</name>
    <dbReference type="NCBI Taxonomy" id="274539"/>
    <lineage>
        <taxon>Bacteria</taxon>
        <taxon>Pseudomonadati</taxon>
        <taxon>Chlorobiota</taxon>
        <taxon>Chlorobiia</taxon>
        <taxon>Chlorobiales</taxon>
        <taxon>Chlorobiaceae</taxon>
        <taxon>Chlorobaculum</taxon>
    </lineage>
</organism>
<name>A0A7C5DBP2_9CHLB</name>
<accession>A0A7C5DBP2</accession>
<protein>
    <submittedName>
        <fullName evidence="1">MoaD/ThiS family protein</fullName>
    </submittedName>
</protein>
<dbReference type="InterPro" id="IPR012675">
    <property type="entry name" value="Beta-grasp_dom_sf"/>
</dbReference>